<keyword evidence="5" id="KW-0010">Activator</keyword>
<evidence type="ECO:0000256" key="2">
    <source>
        <dbReference type="ARBA" id="ARBA00022840"/>
    </source>
</evidence>
<evidence type="ECO:0000313" key="10">
    <source>
        <dbReference type="Proteomes" id="UP000192042"/>
    </source>
</evidence>
<proteinExistence type="predicted"/>
<dbReference type="SUPFAM" id="SSF46689">
    <property type="entry name" value="Homeodomain-like"/>
    <property type="match status" value="1"/>
</dbReference>
<gene>
    <name evidence="9" type="primary">nifA</name>
    <name evidence="9" type="ORF">NSJP_0706</name>
</gene>
<feature type="domain" description="Sigma-54 factor interaction" evidence="8">
    <location>
        <begin position="198"/>
        <end position="427"/>
    </location>
</feature>
<dbReference type="PANTHER" id="PTHR32071:SF117">
    <property type="entry name" value="PTS-DEPENDENT DIHYDROXYACETONE KINASE OPERON REGULATORY PROTEIN-RELATED"/>
    <property type="match status" value="1"/>
</dbReference>
<dbReference type="EMBL" id="LT828648">
    <property type="protein sequence ID" value="SLM46878.1"/>
    <property type="molecule type" value="Genomic_DNA"/>
</dbReference>
<sequence length="523" mass="58127">MRRAELSFETLLEVTNVLNSQRDLESLWQVIAEQIHAVIPWDRAGITLYEPASNTFRFYAVAMHMAEPALRSDAIIPFEGSAVGWVYTNRRVHVRSNLQHKQEFLEDEYYVREGLGRMINLPLMIRDRCLGTLNIGSIQSGEAEPVDLKFLQQVATQIAYAIDHVQAYERIKRLTEQLQHENEYLAAEVKASRIPQQLIGKSPVFQKVLDLVRTVAGTAATVLLLGETGTGKEVVARAVHDLSPRRNRPFVRVNCAALPAGLVESELFGHERGAFTGADQRRPGRFELASTGTLFLDEIGEMPLEMQAKLLRVLQDGIVDRVGGTRPVEVDVRLVTATNADLAVAVQKGTFRADLYYRLNIFPISIPPLRERLEDIPLLAQHFLTRVGKGAKRPGLRFDPQSLDKLLSHSWPGNVRELENVIERAAILAQSGLVEIGDGILSKPPLAPPLSKENPLKLGMVERNHIVEVLEKAGWRIYGEGGAAELLGMNPETLRSRLRKLGIRRPSAKTSDATNLPSGLSPG</sequence>
<dbReference type="Pfam" id="PF25601">
    <property type="entry name" value="AAA_lid_14"/>
    <property type="match status" value="1"/>
</dbReference>
<evidence type="ECO:0000256" key="5">
    <source>
        <dbReference type="ARBA" id="ARBA00023159"/>
    </source>
</evidence>
<dbReference type="Gene3D" id="1.10.10.60">
    <property type="entry name" value="Homeodomain-like"/>
    <property type="match status" value="1"/>
</dbReference>
<dbReference type="CDD" id="cd00009">
    <property type="entry name" value="AAA"/>
    <property type="match status" value="1"/>
</dbReference>
<dbReference type="InterPro" id="IPR025943">
    <property type="entry name" value="Sigma_54_int_dom_ATP-bd_2"/>
</dbReference>
<dbReference type="KEGG" id="nja:NSJP_0706"/>
<keyword evidence="1" id="KW-0547">Nucleotide-binding</keyword>
<evidence type="ECO:0000256" key="3">
    <source>
        <dbReference type="ARBA" id="ARBA00023015"/>
    </source>
</evidence>
<keyword evidence="6" id="KW-0804">Transcription</keyword>
<evidence type="ECO:0000256" key="4">
    <source>
        <dbReference type="ARBA" id="ARBA00023125"/>
    </source>
</evidence>
<dbReference type="RefSeq" id="WP_080885492.1">
    <property type="nucleotide sequence ID" value="NZ_LT828648.1"/>
</dbReference>
<dbReference type="Gene3D" id="3.30.450.40">
    <property type="match status" value="1"/>
</dbReference>
<keyword evidence="10" id="KW-1185">Reference proteome</keyword>
<evidence type="ECO:0000259" key="8">
    <source>
        <dbReference type="PROSITE" id="PS50045"/>
    </source>
</evidence>
<name>A0A1W1I1J1_9BACT</name>
<dbReference type="PROSITE" id="PS00688">
    <property type="entry name" value="SIGMA54_INTERACT_3"/>
    <property type="match status" value="1"/>
</dbReference>
<dbReference type="InterPro" id="IPR025944">
    <property type="entry name" value="Sigma_54_int_dom_CS"/>
</dbReference>
<evidence type="ECO:0000256" key="7">
    <source>
        <dbReference type="SAM" id="MobiDB-lite"/>
    </source>
</evidence>
<dbReference type="InterPro" id="IPR002078">
    <property type="entry name" value="Sigma_54_int"/>
</dbReference>
<dbReference type="GO" id="GO:0006355">
    <property type="term" value="P:regulation of DNA-templated transcription"/>
    <property type="evidence" value="ECO:0007669"/>
    <property type="project" value="InterPro"/>
</dbReference>
<reference evidence="9 10" key="1">
    <citation type="submission" date="2017-03" db="EMBL/GenBank/DDBJ databases">
        <authorList>
            <person name="Afonso C.L."/>
            <person name="Miller P.J."/>
            <person name="Scott M.A."/>
            <person name="Spackman E."/>
            <person name="Goraichik I."/>
            <person name="Dimitrov K.M."/>
            <person name="Suarez D.L."/>
            <person name="Swayne D.E."/>
        </authorList>
    </citation>
    <scope>NUCLEOTIDE SEQUENCE [LARGE SCALE GENOMIC DNA]</scope>
    <source>
        <strain evidence="9">Genome sequencing of Nitrospira japonica strain NJ11</strain>
    </source>
</reference>
<dbReference type="SMART" id="SM00382">
    <property type="entry name" value="AAA"/>
    <property type="match status" value="1"/>
</dbReference>
<dbReference type="Proteomes" id="UP000192042">
    <property type="component" value="Chromosome I"/>
</dbReference>
<accession>A0A1W1I1J1</accession>
<dbReference type="AlphaFoldDB" id="A0A1W1I1J1"/>
<evidence type="ECO:0000256" key="1">
    <source>
        <dbReference type="ARBA" id="ARBA00022741"/>
    </source>
</evidence>
<dbReference type="OrthoDB" id="9763792at2"/>
<dbReference type="Pfam" id="PF02954">
    <property type="entry name" value="HTH_8"/>
    <property type="match status" value="1"/>
</dbReference>
<dbReference type="PROSITE" id="PS50045">
    <property type="entry name" value="SIGMA54_INTERACT_4"/>
    <property type="match status" value="1"/>
</dbReference>
<dbReference type="PROSITE" id="PS00676">
    <property type="entry name" value="SIGMA54_INTERACT_2"/>
    <property type="match status" value="1"/>
</dbReference>
<dbReference type="GO" id="GO:0043565">
    <property type="term" value="F:sequence-specific DNA binding"/>
    <property type="evidence" value="ECO:0007669"/>
    <property type="project" value="InterPro"/>
</dbReference>
<dbReference type="InterPro" id="IPR025662">
    <property type="entry name" value="Sigma_54_int_dom_ATP-bd_1"/>
</dbReference>
<dbReference type="Pfam" id="PF00158">
    <property type="entry name" value="Sigma54_activat"/>
    <property type="match status" value="1"/>
</dbReference>
<dbReference type="InterPro" id="IPR027417">
    <property type="entry name" value="P-loop_NTPase"/>
</dbReference>
<evidence type="ECO:0000256" key="6">
    <source>
        <dbReference type="ARBA" id="ARBA00023163"/>
    </source>
</evidence>
<dbReference type="PROSITE" id="PS00675">
    <property type="entry name" value="SIGMA54_INTERACT_1"/>
    <property type="match status" value="1"/>
</dbReference>
<dbReference type="InterPro" id="IPR002197">
    <property type="entry name" value="HTH_Fis"/>
</dbReference>
<evidence type="ECO:0000313" key="9">
    <source>
        <dbReference type="EMBL" id="SLM46878.1"/>
    </source>
</evidence>
<protein>
    <submittedName>
        <fullName evidence="9">Nif-specific regulatory protein</fullName>
    </submittedName>
</protein>
<dbReference type="InterPro" id="IPR003593">
    <property type="entry name" value="AAA+_ATPase"/>
</dbReference>
<keyword evidence="3" id="KW-0805">Transcription regulation</keyword>
<dbReference type="SUPFAM" id="SSF52540">
    <property type="entry name" value="P-loop containing nucleoside triphosphate hydrolases"/>
    <property type="match status" value="1"/>
</dbReference>
<dbReference type="Gene3D" id="1.10.8.60">
    <property type="match status" value="1"/>
</dbReference>
<dbReference type="GO" id="GO:0005524">
    <property type="term" value="F:ATP binding"/>
    <property type="evidence" value="ECO:0007669"/>
    <property type="project" value="UniProtKB-KW"/>
</dbReference>
<dbReference type="InterPro" id="IPR003018">
    <property type="entry name" value="GAF"/>
</dbReference>
<keyword evidence="4" id="KW-0238">DNA-binding</keyword>
<feature type="region of interest" description="Disordered" evidence="7">
    <location>
        <begin position="502"/>
        <end position="523"/>
    </location>
</feature>
<dbReference type="SMART" id="SM00065">
    <property type="entry name" value="GAF"/>
    <property type="match status" value="1"/>
</dbReference>
<dbReference type="Pfam" id="PF01590">
    <property type="entry name" value="GAF"/>
    <property type="match status" value="1"/>
</dbReference>
<dbReference type="SUPFAM" id="SSF55781">
    <property type="entry name" value="GAF domain-like"/>
    <property type="match status" value="1"/>
</dbReference>
<feature type="compositionally biased region" description="Polar residues" evidence="7">
    <location>
        <begin position="508"/>
        <end position="523"/>
    </location>
</feature>
<keyword evidence="2" id="KW-0067">ATP-binding</keyword>
<dbReference type="InterPro" id="IPR009057">
    <property type="entry name" value="Homeodomain-like_sf"/>
</dbReference>
<dbReference type="InterPro" id="IPR058031">
    <property type="entry name" value="AAA_lid_NorR"/>
</dbReference>
<dbReference type="Gene3D" id="3.40.50.300">
    <property type="entry name" value="P-loop containing nucleotide triphosphate hydrolases"/>
    <property type="match status" value="1"/>
</dbReference>
<dbReference type="InterPro" id="IPR029016">
    <property type="entry name" value="GAF-like_dom_sf"/>
</dbReference>
<dbReference type="FunFam" id="3.40.50.300:FF:000006">
    <property type="entry name" value="DNA-binding transcriptional regulator NtrC"/>
    <property type="match status" value="1"/>
</dbReference>
<organism evidence="9 10">
    <name type="scientific">Nitrospira japonica</name>
    <dbReference type="NCBI Taxonomy" id="1325564"/>
    <lineage>
        <taxon>Bacteria</taxon>
        <taxon>Pseudomonadati</taxon>
        <taxon>Nitrospirota</taxon>
        <taxon>Nitrospiria</taxon>
        <taxon>Nitrospirales</taxon>
        <taxon>Nitrospiraceae</taxon>
        <taxon>Nitrospira</taxon>
    </lineage>
</organism>
<dbReference type="PANTHER" id="PTHR32071">
    <property type="entry name" value="TRANSCRIPTIONAL REGULATORY PROTEIN"/>
    <property type="match status" value="1"/>
</dbReference>
<dbReference type="STRING" id="1325564.NSJP_0706"/>